<dbReference type="InterPro" id="IPR027417">
    <property type="entry name" value="P-loop_NTPase"/>
</dbReference>
<keyword evidence="4" id="KW-0067">ATP-binding</keyword>
<dbReference type="InterPro" id="IPR047854">
    <property type="entry name" value="RFC_lid"/>
</dbReference>
<evidence type="ECO:0000313" key="12">
    <source>
        <dbReference type="EMBL" id="KAF6029468.1"/>
    </source>
</evidence>
<feature type="region of interest" description="Disordered" evidence="10">
    <location>
        <begin position="844"/>
        <end position="899"/>
    </location>
</feature>
<keyword evidence="6" id="KW-0539">Nucleus</keyword>
<dbReference type="GO" id="GO:0016887">
    <property type="term" value="F:ATP hydrolysis activity"/>
    <property type="evidence" value="ECO:0007669"/>
    <property type="project" value="InterPro"/>
</dbReference>
<keyword evidence="9" id="KW-0175">Coiled coil</keyword>
<dbReference type="OrthoDB" id="2195431at2759"/>
<evidence type="ECO:0000256" key="2">
    <source>
        <dbReference type="ARBA" id="ARBA00022705"/>
    </source>
</evidence>
<dbReference type="InterPro" id="IPR053016">
    <property type="entry name" value="CTF18-RFC_complex"/>
</dbReference>
<dbReference type="EMBL" id="VXIV02001813">
    <property type="protein sequence ID" value="KAF6029468.1"/>
    <property type="molecule type" value="Genomic_DNA"/>
</dbReference>
<feature type="coiled-coil region" evidence="9">
    <location>
        <begin position="222"/>
        <end position="264"/>
    </location>
</feature>
<comment type="similarity">
    <text evidence="8">Belongs to the activator 1 small subunits family. CTF18 subfamily.</text>
</comment>
<dbReference type="InterPro" id="IPR003959">
    <property type="entry name" value="ATPase_AAA_core"/>
</dbReference>
<dbReference type="GO" id="GO:0005634">
    <property type="term" value="C:nucleus"/>
    <property type="evidence" value="ECO:0007669"/>
    <property type="project" value="UniProtKB-SubCell"/>
</dbReference>
<comment type="subcellular location">
    <subcellularLocation>
        <location evidence="1">Nucleus</location>
    </subcellularLocation>
</comment>
<dbReference type="GO" id="GO:0005524">
    <property type="term" value="F:ATP binding"/>
    <property type="evidence" value="ECO:0007669"/>
    <property type="project" value="UniProtKB-KW"/>
</dbReference>
<feature type="domain" description="AAA+ ATPase" evidence="11">
    <location>
        <begin position="363"/>
        <end position="500"/>
    </location>
</feature>
<dbReference type="GO" id="GO:0006260">
    <property type="term" value="P:DNA replication"/>
    <property type="evidence" value="ECO:0007669"/>
    <property type="project" value="UniProtKB-KW"/>
</dbReference>
<dbReference type="GO" id="GO:0003677">
    <property type="term" value="F:DNA binding"/>
    <property type="evidence" value="ECO:0007669"/>
    <property type="project" value="UniProtKB-KW"/>
</dbReference>
<evidence type="ECO:0000256" key="9">
    <source>
        <dbReference type="SAM" id="Coils"/>
    </source>
</evidence>
<dbReference type="InterPro" id="IPR003593">
    <property type="entry name" value="AAA+_ATPase"/>
</dbReference>
<proteinExistence type="inferred from homology"/>
<dbReference type="SUPFAM" id="SSF52540">
    <property type="entry name" value="P-loop containing nucleoside triphosphate hydrolases"/>
    <property type="match status" value="1"/>
</dbReference>
<keyword evidence="3" id="KW-0547">Nucleotide-binding</keyword>
<keyword evidence="5" id="KW-0238">DNA-binding</keyword>
<keyword evidence="13" id="KW-1185">Reference proteome</keyword>
<dbReference type="PANTHER" id="PTHR46765">
    <property type="entry name" value="P-LOOP CONTAINING NUCLEOSIDE TRIPHOSPHATE HYDROLASES SUPERFAMILY PROTEIN"/>
    <property type="match status" value="1"/>
</dbReference>
<name>A0A7J7JVV8_BUGNE</name>
<keyword evidence="2" id="KW-0235">DNA replication</keyword>
<dbReference type="SMART" id="SM00382">
    <property type="entry name" value="AAA"/>
    <property type="match status" value="1"/>
</dbReference>
<evidence type="ECO:0000256" key="8">
    <source>
        <dbReference type="ARBA" id="ARBA00043975"/>
    </source>
</evidence>
<dbReference type="PANTHER" id="PTHR46765:SF1">
    <property type="entry name" value="P-LOOP CONTAINING NUCLEOSIDE TRIPHOSPHATE HYDROLASES SUPERFAMILY PROTEIN"/>
    <property type="match status" value="1"/>
</dbReference>
<reference evidence="12" key="1">
    <citation type="submission" date="2020-06" db="EMBL/GenBank/DDBJ databases">
        <title>Draft genome of Bugula neritina, a colonial animal packing powerful symbionts and potential medicines.</title>
        <authorList>
            <person name="Rayko M."/>
        </authorList>
    </citation>
    <scope>NUCLEOTIDE SEQUENCE [LARGE SCALE GENOMIC DNA]</scope>
    <source>
        <strain evidence="12">Kwan_BN1</strain>
    </source>
</reference>
<sequence length="916" mass="102836">MLATPTSDTSRDEAVQLYVLLLSKSNILFCRVLLIMEEDYFEQEYEDELDAFRQIEMEEEASNTAASKRSLFGESTPKTAGNAFNDSFPMAFDASPTTPEKLPKAKRQKTNSTSSPKIAGNELGRGESYDSRTPVKPREFKPASVTGNRGSSVSVRPPTQKFSGEKKHRVYSRIPPGGEYIPVTATDGVKSGYMNVETLASDDLLGREAHVTAVAGQTNSSGNLLNADISSLKQQIDEKKRRKAVNDLDQLKELSEEYDEYSEEPREKERHRLWVDVYSPKLYIDLMSDESVNRVLLRWMKMWDYLVFKKHKPSRKVKKSYDSKGVQGAGGKGLNKQTYQEFMKKKYEDLGLEDDFDSLFRPVQKVVLLCGRPGLGKTTLAHVVASHAGYNVVEMNASDERTAQAFKDKIEDSLTMQPLLGGKESRPNCLLIDEIDGAPAAAINVLLSKITDPPSAGEAKKQRKSQTMVLQRPIICICNDLYAPALRPLRQHALVLNFPTQCPSKLATRLLEICQQEALFTDMSTLMALCKKAACDIRSCLNTLQFVRRRKSELSMRSLAGLAIGSKDEQRSLFSFWQQVFQNSLSSRSSSIPSIYTEEPMGPVDVVDNTISGRMERIYREAQACGEFNRMVQGLHENFINMKYKDSNMQSIRSGMEWLCFTDQLNQKVISQQAFILSGYLPYLAVVFHLHFSQTSVPKITYPKAQFEASSRQGHMSSLLASLSQNVCPHVHQFISPLVLTLDVLPLLVDVILQPNMRPVNIQLYSTSEKAMLREMVSSMIDYNLTYAQHKNTDGVYAYLLEPPVDDIIRFPDTKQSRKALSYTAKQLIANEVQQEKQRRLDIKSSKLNEKDAASAPSTPTVSTASKRAGEQELQATGATPKRAKTTVTDMITPNHKQKLLPKNITPSQKLHICDD</sequence>
<organism evidence="12 13">
    <name type="scientific">Bugula neritina</name>
    <name type="common">Brown bryozoan</name>
    <name type="synonym">Sertularia neritina</name>
    <dbReference type="NCBI Taxonomy" id="10212"/>
    <lineage>
        <taxon>Eukaryota</taxon>
        <taxon>Metazoa</taxon>
        <taxon>Spiralia</taxon>
        <taxon>Lophotrochozoa</taxon>
        <taxon>Bryozoa</taxon>
        <taxon>Gymnolaemata</taxon>
        <taxon>Cheilostomatida</taxon>
        <taxon>Flustrina</taxon>
        <taxon>Buguloidea</taxon>
        <taxon>Bugulidae</taxon>
        <taxon>Bugula</taxon>
    </lineage>
</organism>
<accession>A0A7J7JVV8</accession>
<dbReference type="CDD" id="cd00009">
    <property type="entry name" value="AAA"/>
    <property type="match status" value="1"/>
</dbReference>
<keyword evidence="7" id="KW-0131">Cell cycle</keyword>
<evidence type="ECO:0000256" key="7">
    <source>
        <dbReference type="ARBA" id="ARBA00023306"/>
    </source>
</evidence>
<dbReference type="CDD" id="cd18140">
    <property type="entry name" value="HLD_clamp_RFC"/>
    <property type="match status" value="1"/>
</dbReference>
<evidence type="ECO:0000256" key="6">
    <source>
        <dbReference type="ARBA" id="ARBA00023242"/>
    </source>
</evidence>
<evidence type="ECO:0000256" key="3">
    <source>
        <dbReference type="ARBA" id="ARBA00022741"/>
    </source>
</evidence>
<feature type="compositionally biased region" description="Low complexity" evidence="10">
    <location>
        <begin position="854"/>
        <end position="866"/>
    </location>
</feature>
<feature type="region of interest" description="Disordered" evidence="10">
    <location>
        <begin position="63"/>
        <end position="173"/>
    </location>
</feature>
<gene>
    <name evidence="12" type="ORF">EB796_012231</name>
</gene>
<feature type="compositionally biased region" description="Polar residues" evidence="10">
    <location>
        <begin position="76"/>
        <end position="85"/>
    </location>
</feature>
<feature type="compositionally biased region" description="Polar residues" evidence="10">
    <location>
        <begin position="145"/>
        <end position="154"/>
    </location>
</feature>
<evidence type="ECO:0000313" key="13">
    <source>
        <dbReference type="Proteomes" id="UP000593567"/>
    </source>
</evidence>
<dbReference type="Gene3D" id="1.10.8.60">
    <property type="match status" value="1"/>
</dbReference>
<dbReference type="AlphaFoldDB" id="A0A7J7JVV8"/>
<dbReference type="Proteomes" id="UP000593567">
    <property type="component" value="Unassembled WGS sequence"/>
</dbReference>
<evidence type="ECO:0000256" key="5">
    <source>
        <dbReference type="ARBA" id="ARBA00023125"/>
    </source>
</evidence>
<evidence type="ECO:0000256" key="4">
    <source>
        <dbReference type="ARBA" id="ARBA00022840"/>
    </source>
</evidence>
<comment type="caution">
    <text evidence="12">The sequence shown here is derived from an EMBL/GenBank/DDBJ whole genome shotgun (WGS) entry which is preliminary data.</text>
</comment>
<evidence type="ECO:0000256" key="1">
    <source>
        <dbReference type="ARBA" id="ARBA00004123"/>
    </source>
</evidence>
<protein>
    <submittedName>
        <fullName evidence="12">CHTF18</fullName>
    </submittedName>
</protein>
<evidence type="ECO:0000259" key="11">
    <source>
        <dbReference type="SMART" id="SM00382"/>
    </source>
</evidence>
<evidence type="ECO:0000256" key="10">
    <source>
        <dbReference type="SAM" id="MobiDB-lite"/>
    </source>
</evidence>
<dbReference type="Pfam" id="PF00004">
    <property type="entry name" value="AAA"/>
    <property type="match status" value="1"/>
</dbReference>
<feature type="compositionally biased region" description="Basic and acidic residues" evidence="10">
    <location>
        <begin position="844"/>
        <end position="853"/>
    </location>
</feature>
<dbReference type="Gene3D" id="3.40.50.300">
    <property type="entry name" value="P-loop containing nucleotide triphosphate hydrolases"/>
    <property type="match status" value="1"/>
</dbReference>